<organism evidence="1 2">
    <name type="scientific">Apiotrichum porosum</name>
    <dbReference type="NCBI Taxonomy" id="105984"/>
    <lineage>
        <taxon>Eukaryota</taxon>
        <taxon>Fungi</taxon>
        <taxon>Dikarya</taxon>
        <taxon>Basidiomycota</taxon>
        <taxon>Agaricomycotina</taxon>
        <taxon>Tremellomycetes</taxon>
        <taxon>Trichosporonales</taxon>
        <taxon>Trichosporonaceae</taxon>
        <taxon>Apiotrichum</taxon>
    </lineage>
</organism>
<dbReference type="Proteomes" id="UP000279236">
    <property type="component" value="Unassembled WGS sequence"/>
</dbReference>
<proteinExistence type="predicted"/>
<sequence>MDEIISYASYSALVALRATCKAYENRITPMIGEHVKVETGVVTAVDGRFPSWEHPNKIPYAVKEACAQYRRDYAAGLSRRPIDPDLALRIRMWDLDRMHKYIQHSKVVDICGPVKLDFLRGLLMRTQSPTLRIKKSKFGQRFSTHRMWDLLQHVNVDRIVSFESLGNDNSGGTWFRAARVVLNYSFVAERGIRRPHDVALCIETLRELVIVFRPATKSRAGFASVHLYTLLNILQRVAEHLVDTLLVYGKPVKVTIVGFDSLPPRAILCPDIPSSREWGGDDAVWTTDKGRKEMERVARNEMAGFAHRAIIEEEGKKAFEPNLNEVVIKLASGVEFLTLDEFRQTMSPEQFKIETDEGHIYDYDG</sequence>
<dbReference type="RefSeq" id="XP_028478895.1">
    <property type="nucleotide sequence ID" value="XM_028619923.1"/>
</dbReference>
<name>A0A427Y4U9_9TREE</name>
<protein>
    <submittedName>
        <fullName evidence="1">Uncharacterized protein</fullName>
    </submittedName>
</protein>
<comment type="caution">
    <text evidence="1">The sequence shown here is derived from an EMBL/GenBank/DDBJ whole genome shotgun (WGS) entry which is preliminary data.</text>
</comment>
<accession>A0A427Y4U9</accession>
<dbReference type="EMBL" id="RSCE01000002">
    <property type="protein sequence ID" value="RSH86110.1"/>
    <property type="molecule type" value="Genomic_DNA"/>
</dbReference>
<reference evidence="1 2" key="1">
    <citation type="submission" date="2018-11" db="EMBL/GenBank/DDBJ databases">
        <title>Genome sequence of Apiotrichum porosum DSM 27194.</title>
        <authorList>
            <person name="Aliyu H."/>
            <person name="Gorte O."/>
            <person name="Ochsenreither K."/>
        </authorList>
    </citation>
    <scope>NUCLEOTIDE SEQUENCE [LARGE SCALE GENOMIC DNA]</scope>
    <source>
        <strain evidence="1 2">DSM 27194</strain>
    </source>
</reference>
<evidence type="ECO:0000313" key="2">
    <source>
        <dbReference type="Proteomes" id="UP000279236"/>
    </source>
</evidence>
<evidence type="ECO:0000313" key="1">
    <source>
        <dbReference type="EMBL" id="RSH86110.1"/>
    </source>
</evidence>
<dbReference type="GeneID" id="39588878"/>
<gene>
    <name evidence="1" type="ORF">EHS24_004335</name>
</gene>
<keyword evidence="2" id="KW-1185">Reference proteome</keyword>
<dbReference type="AlphaFoldDB" id="A0A427Y4U9"/>